<dbReference type="Gene3D" id="1.10.150.20">
    <property type="entry name" value="5' to 3' exonuclease, C-terminal subdomain"/>
    <property type="match status" value="1"/>
</dbReference>
<feature type="compositionally biased region" description="Low complexity" evidence="5">
    <location>
        <begin position="377"/>
        <end position="399"/>
    </location>
</feature>
<dbReference type="GO" id="GO:0016787">
    <property type="term" value="F:hydrolase activity"/>
    <property type="evidence" value="ECO:0007669"/>
    <property type="project" value="UniProtKB-KW"/>
</dbReference>
<dbReference type="RefSeq" id="WP_278522677.1">
    <property type="nucleotide sequence ID" value="NZ_JADIIN010000039.1"/>
</dbReference>
<dbReference type="GO" id="GO:0006281">
    <property type="term" value="P:DNA repair"/>
    <property type="evidence" value="ECO:0007669"/>
    <property type="project" value="InterPro"/>
</dbReference>
<dbReference type="GO" id="GO:0140097">
    <property type="term" value="F:catalytic activity, acting on DNA"/>
    <property type="evidence" value="ECO:0007669"/>
    <property type="project" value="UniProtKB-ARBA"/>
</dbReference>
<dbReference type="SMART" id="SM00490">
    <property type="entry name" value="HELICc"/>
    <property type="match status" value="1"/>
</dbReference>
<dbReference type="Pfam" id="PF02732">
    <property type="entry name" value="ERCC4"/>
    <property type="match status" value="1"/>
</dbReference>
<dbReference type="Pfam" id="PF14520">
    <property type="entry name" value="HHH_5"/>
    <property type="match status" value="1"/>
</dbReference>
<dbReference type="Proteomes" id="UP000658733">
    <property type="component" value="Unassembled WGS sequence"/>
</dbReference>
<dbReference type="PROSITE" id="PS51194">
    <property type="entry name" value="HELICASE_CTER"/>
    <property type="match status" value="1"/>
</dbReference>
<dbReference type="AlphaFoldDB" id="A0A843ABF9"/>
<feature type="domain" description="Helicase ATP-binding" evidence="6">
    <location>
        <begin position="25"/>
        <end position="190"/>
    </location>
</feature>
<dbReference type="GO" id="GO:0003677">
    <property type="term" value="F:DNA binding"/>
    <property type="evidence" value="ECO:0007669"/>
    <property type="project" value="InterPro"/>
</dbReference>
<dbReference type="PROSITE" id="PS51192">
    <property type="entry name" value="HELICASE_ATP_BIND_1"/>
    <property type="match status" value="1"/>
</dbReference>
<dbReference type="CDD" id="cd12089">
    <property type="entry name" value="Hef_ID"/>
    <property type="match status" value="1"/>
</dbReference>
<dbReference type="SUPFAM" id="SSF47781">
    <property type="entry name" value="RuvA domain 2-like"/>
    <property type="match status" value="1"/>
</dbReference>
<dbReference type="InterPro" id="IPR001650">
    <property type="entry name" value="Helicase_C-like"/>
</dbReference>
<protein>
    <submittedName>
        <fullName evidence="8">DEAD/DEAH box helicase</fullName>
    </submittedName>
</protein>
<dbReference type="SMART" id="SM00487">
    <property type="entry name" value="DEXDc"/>
    <property type="match status" value="1"/>
</dbReference>
<dbReference type="InterPro" id="IPR041755">
    <property type="entry name" value="Hef_ID"/>
</dbReference>
<dbReference type="InterPro" id="IPR010994">
    <property type="entry name" value="RuvA_2-like"/>
</dbReference>
<keyword evidence="4" id="KW-0067">ATP-binding</keyword>
<dbReference type="GO" id="GO:0005524">
    <property type="term" value="F:ATP binding"/>
    <property type="evidence" value="ECO:0007669"/>
    <property type="project" value="UniProtKB-KW"/>
</dbReference>
<dbReference type="SUPFAM" id="SSF52540">
    <property type="entry name" value="P-loop containing nucleoside triphosphate hydrolases"/>
    <property type="match status" value="1"/>
</dbReference>
<dbReference type="Pfam" id="PF00270">
    <property type="entry name" value="DEAD"/>
    <property type="match status" value="1"/>
</dbReference>
<feature type="domain" description="Helicase C-terminal" evidence="7">
    <location>
        <begin position="347"/>
        <end position="560"/>
    </location>
</feature>
<dbReference type="InterPro" id="IPR014001">
    <property type="entry name" value="Helicase_ATP-bd"/>
</dbReference>
<dbReference type="CDD" id="cd20075">
    <property type="entry name" value="XPF_nuclease_XPF_arch"/>
    <property type="match status" value="1"/>
</dbReference>
<dbReference type="SMART" id="SM00891">
    <property type="entry name" value="ERCC4"/>
    <property type="match status" value="1"/>
</dbReference>
<evidence type="ECO:0000256" key="5">
    <source>
        <dbReference type="SAM" id="MobiDB-lite"/>
    </source>
</evidence>
<dbReference type="Gene3D" id="3.40.50.10130">
    <property type="match status" value="1"/>
</dbReference>
<keyword evidence="2" id="KW-0378">Hydrolase</keyword>
<dbReference type="InterPro" id="IPR003583">
    <property type="entry name" value="Hlx-hairpin-Hlx_DNA-bd_motif"/>
</dbReference>
<dbReference type="Gene3D" id="1.20.1320.20">
    <property type="entry name" value="hef helicase domain"/>
    <property type="match status" value="1"/>
</dbReference>
<dbReference type="InterPro" id="IPR011545">
    <property type="entry name" value="DEAD/DEAH_box_helicase_dom"/>
</dbReference>
<evidence type="ECO:0000313" key="9">
    <source>
        <dbReference type="Proteomes" id="UP000658733"/>
    </source>
</evidence>
<dbReference type="GO" id="GO:0004386">
    <property type="term" value="F:helicase activity"/>
    <property type="evidence" value="ECO:0007669"/>
    <property type="project" value="UniProtKB-KW"/>
</dbReference>
<dbReference type="Gene3D" id="3.40.50.300">
    <property type="entry name" value="P-loop containing nucleotide triphosphate hydrolases"/>
    <property type="match status" value="2"/>
</dbReference>
<feature type="region of interest" description="Disordered" evidence="5">
    <location>
        <begin position="373"/>
        <end position="399"/>
    </location>
</feature>
<proteinExistence type="predicted"/>
<evidence type="ECO:0000259" key="7">
    <source>
        <dbReference type="PROSITE" id="PS51194"/>
    </source>
</evidence>
<evidence type="ECO:0000256" key="4">
    <source>
        <dbReference type="ARBA" id="ARBA00022840"/>
    </source>
</evidence>
<comment type="caution">
    <text evidence="8">The sequence shown here is derived from an EMBL/GenBank/DDBJ whole genome shotgun (WGS) entry which is preliminary data.</text>
</comment>
<dbReference type="GO" id="GO:0004518">
    <property type="term" value="F:nuclease activity"/>
    <property type="evidence" value="ECO:0007669"/>
    <property type="project" value="InterPro"/>
</dbReference>
<evidence type="ECO:0000256" key="2">
    <source>
        <dbReference type="ARBA" id="ARBA00022801"/>
    </source>
</evidence>
<dbReference type="InterPro" id="IPR006166">
    <property type="entry name" value="ERCC4_domain"/>
</dbReference>
<dbReference type="PANTHER" id="PTHR14025:SF20">
    <property type="entry name" value="FANCONI ANEMIA GROUP M PROTEIN"/>
    <property type="match status" value="1"/>
</dbReference>
<evidence type="ECO:0000259" key="6">
    <source>
        <dbReference type="PROSITE" id="PS51192"/>
    </source>
</evidence>
<dbReference type="EMBL" id="JADIIN010000039">
    <property type="protein sequence ID" value="MBF4468717.1"/>
    <property type="molecule type" value="Genomic_DNA"/>
</dbReference>
<dbReference type="NCBIfam" id="NF010337">
    <property type="entry name" value="PRK13766.1"/>
    <property type="match status" value="1"/>
</dbReference>
<gene>
    <name evidence="8" type="ORF">ISP01_04865</name>
</gene>
<accession>A0A843ABF9</accession>
<sequence>MEKFIEHPFIKENTAEARIYQQVLAADVLKKGNTMIVAPTALGKTLVAVLVAADRLKKNKGSKVLILAPSKPLAIQHEENFRHFLNVKTTSITGATKPDERKKRWDDSQIICATPQTIESDLLNGRYDLEDVSLLVFDECHHAVGSYAYVYLGQRYVKTAKNHLILGLTASPGSNKDKIRQICENLFIEDVVVKNEDDVDVKPYFNPIEIDWVKVNMSKELEKIKNHINKALRHRLKMLKNLNVISTISVNKIDILKARGKVQNRIARATNPPKECYQAISILSAVINLQHALELLETQGVSTFNKYVSRIRKKNTKAAKGLLIDADFSQAILLSEQAEKNGWEHPKLKKLMEILKEELNIVDIKQSKLIESTDQENNLSKTNNSSKDNNSYKNNSSSNMNKNKRIIVFTQFRDTLEMIQKKCEKEGINSVKFYGQGSRDGEKGLTQTEQKNIIKSFKIGTYDVLISTSVAEEGIDIPSVDLVVLYEPVPSEVRMIQRRGRTGRKNTGNMKVLIAKGTRDEGYYWASLNKEKQMKKHLIDKDSLKNLNKNSFNKSKHEINSKIIGRKAEIGVILDDDGISINNNHNNYNGNINNINSDFDNNYDNYDNYDNFNNFNNSSKIIKNDINNNTQNNNILVYADSREGNSNVLRALDTINVNVRIKSMAAGDYQISDDIAIERKTAKDFIDSIVDKRLYKQAKSMKEEFKKPILILEGDDIYSGFLSPDAIRGSIASIAIDFGISIIPTRNPEDTAAMIKRIAIREQNQNNNPIQIRTERKPTELWEQQLFIIESLPNVGPVTAKKLLEKFSTVQAVIDASISELKEIDGIGSKTAENIRKVLDSKYLSFKDNDKDKKLL</sequence>
<dbReference type="PANTHER" id="PTHR14025">
    <property type="entry name" value="FANCONI ANEMIA GROUP M FANCM FAMILY MEMBER"/>
    <property type="match status" value="1"/>
</dbReference>
<dbReference type="InterPro" id="IPR027417">
    <property type="entry name" value="P-loop_NTPase"/>
</dbReference>
<dbReference type="SUPFAM" id="SSF52980">
    <property type="entry name" value="Restriction endonuclease-like"/>
    <property type="match status" value="1"/>
</dbReference>
<keyword evidence="1" id="KW-0547">Nucleotide-binding</keyword>
<dbReference type="InterPro" id="IPR011335">
    <property type="entry name" value="Restrct_endonuc-II-like"/>
</dbReference>
<dbReference type="SMART" id="SM00278">
    <property type="entry name" value="HhH1"/>
    <property type="match status" value="2"/>
</dbReference>
<evidence type="ECO:0000256" key="1">
    <source>
        <dbReference type="ARBA" id="ARBA00022741"/>
    </source>
</evidence>
<organism evidence="8 9">
    <name type="scientific">Methanobrevibacter arboriphilus</name>
    <dbReference type="NCBI Taxonomy" id="39441"/>
    <lineage>
        <taxon>Archaea</taxon>
        <taxon>Methanobacteriati</taxon>
        <taxon>Methanobacteriota</taxon>
        <taxon>Methanomada group</taxon>
        <taxon>Methanobacteria</taxon>
        <taxon>Methanobacteriales</taxon>
        <taxon>Methanobacteriaceae</taxon>
        <taxon>Methanobrevibacter</taxon>
    </lineage>
</organism>
<name>A0A843ABF9_METAZ</name>
<keyword evidence="3 8" id="KW-0347">Helicase</keyword>
<reference evidence="8" key="1">
    <citation type="submission" date="2020-10" db="EMBL/GenBank/DDBJ databases">
        <title>Dehalococcoides mccartyi of a TCE/Cr reducing biochatode.</title>
        <authorList>
            <person name="Matturro B."/>
        </authorList>
    </citation>
    <scope>NUCLEOTIDE SEQUENCE</scope>
    <source>
        <strain evidence="8">Bin4</strain>
    </source>
</reference>
<dbReference type="Pfam" id="PF21210">
    <property type="entry name" value="RNA_helicase_helical"/>
    <property type="match status" value="1"/>
</dbReference>
<evidence type="ECO:0000256" key="3">
    <source>
        <dbReference type="ARBA" id="ARBA00022806"/>
    </source>
</evidence>
<evidence type="ECO:0000313" key="8">
    <source>
        <dbReference type="EMBL" id="MBF4468717.1"/>
    </source>
</evidence>
<dbReference type="Pfam" id="PF00271">
    <property type="entry name" value="Helicase_C"/>
    <property type="match status" value="1"/>
</dbReference>